<proteinExistence type="predicted"/>
<reference evidence="3" key="1">
    <citation type="submission" date="2016-11" db="EMBL/GenBank/DDBJ databases">
        <authorList>
            <person name="Varghese N."/>
            <person name="Submissions S."/>
        </authorList>
    </citation>
    <scope>NUCLEOTIDE SEQUENCE [LARGE SCALE GENOMIC DNA]</scope>
    <source>
        <strain evidence="3">DSM 29326</strain>
    </source>
</reference>
<evidence type="ECO:0008006" key="4">
    <source>
        <dbReference type="Google" id="ProtNLM"/>
    </source>
</evidence>
<keyword evidence="3" id="KW-1185">Reference proteome</keyword>
<accession>A0A1M4SVW6</accession>
<organism evidence="2 3">
    <name type="scientific">Loktanella atrilutea</name>
    <dbReference type="NCBI Taxonomy" id="366533"/>
    <lineage>
        <taxon>Bacteria</taxon>
        <taxon>Pseudomonadati</taxon>
        <taxon>Pseudomonadota</taxon>
        <taxon>Alphaproteobacteria</taxon>
        <taxon>Rhodobacterales</taxon>
        <taxon>Roseobacteraceae</taxon>
        <taxon>Loktanella</taxon>
    </lineage>
</organism>
<sequence>MTQRIICTFVLVSTAFLSACAPAVIGAGGAVAADAVAEDNGGNLF</sequence>
<feature type="chain" id="PRO_5012657404" description="Entericidin EcnA/B family protein" evidence="1">
    <location>
        <begin position="33"/>
        <end position="45"/>
    </location>
</feature>
<gene>
    <name evidence="2" type="ORF">SAMN05444339_101154</name>
</gene>
<evidence type="ECO:0000313" key="2">
    <source>
        <dbReference type="EMBL" id="SHE36177.1"/>
    </source>
</evidence>
<protein>
    <recommendedName>
        <fullName evidence="4">Entericidin EcnA/B family protein</fullName>
    </recommendedName>
</protein>
<evidence type="ECO:0000256" key="1">
    <source>
        <dbReference type="SAM" id="SignalP"/>
    </source>
</evidence>
<feature type="signal peptide" evidence="1">
    <location>
        <begin position="1"/>
        <end position="32"/>
    </location>
</feature>
<dbReference type="Proteomes" id="UP000183987">
    <property type="component" value="Unassembled WGS sequence"/>
</dbReference>
<keyword evidence="1" id="KW-0732">Signal</keyword>
<dbReference type="PROSITE" id="PS51257">
    <property type="entry name" value="PROKAR_LIPOPROTEIN"/>
    <property type="match status" value="1"/>
</dbReference>
<dbReference type="AlphaFoldDB" id="A0A1M4SVW6"/>
<dbReference type="RefSeq" id="WP_178352688.1">
    <property type="nucleotide sequence ID" value="NZ_FQUE01000001.1"/>
</dbReference>
<name>A0A1M4SVW6_LOKAT</name>
<dbReference type="EMBL" id="FQUE01000001">
    <property type="protein sequence ID" value="SHE36177.1"/>
    <property type="molecule type" value="Genomic_DNA"/>
</dbReference>
<evidence type="ECO:0000313" key="3">
    <source>
        <dbReference type="Proteomes" id="UP000183987"/>
    </source>
</evidence>
<dbReference type="STRING" id="366533.SAMN05444339_101154"/>